<evidence type="ECO:0000313" key="5">
    <source>
        <dbReference type="Proteomes" id="UP000027361"/>
    </source>
</evidence>
<dbReference type="Pfam" id="PF10058">
    <property type="entry name" value="Zn_ribbon_10"/>
    <property type="match status" value="1"/>
</dbReference>
<dbReference type="OrthoDB" id="1725934at2759"/>
<dbReference type="AlphaFoldDB" id="A0A066V7U5"/>
<dbReference type="GeneID" id="25265468"/>
<sequence length="656" mass="72426">MSSSLRYLLPWHWLPFRLFSRRKSETDYETILESLAKDVVKVQSRLTQIRQRERRAMITIPFYILVIWAFHTWLCWYMAWLGPLSEVPAALLSGEELHWKKTGSWLPVLSTPVGLLFGRRIVRWWYKRIATAEEKHLRRLRKTQRSKIEEIKKATRYDHLRMLLSKYDDTQGATNTPRRPSPGVPSGGSTARVEGQQQQQLTHIQQQQQVQKGLGTQSSMDNPQRRSMSNPSQLGIHLRHSETEKSPTEVGENGAAFASKQHPNFPHKASNGSPVVQQVDTVLAAAKNGNASGSEDVRPRLSSDSVQQQQQRANQQATAFSASSAHDVHIPSSIQQQQSYRKPLPLAQIQPQVQAPSRTFLDKVADLMLGPDPTTRGPGPEQRYALICPDCKRHNGLCMKEDWEEIQYICPNCGRFNSNRPSTVPTSWPSGGGGRARVDSNASIRSFLFSAFGVGGAGGGAAAGQLTQPPHSADATLSRSMQRISSSHLVTNTSALRSGTGAAPGESNSHVSLPSTPAKKAPSLGLADTGNNVYQFKPEGKETLSSSNDSAVLSPMMSDEYNHRLGGDAITSMLMAKGGGKKRAVDKTSEVEIQEVLMTPDQNVEAELKLKLGNLRRRVRAPSDSARGQDEEDTPPPSASLMDGDADISMEIHRRR</sequence>
<dbReference type="GO" id="GO:0008270">
    <property type="term" value="F:zinc ion binding"/>
    <property type="evidence" value="ECO:0007669"/>
    <property type="project" value="UniProtKB-KW"/>
</dbReference>
<comment type="caution">
    <text evidence="1">Lacks conserved residue(s) required for the propagation of feature annotation.</text>
</comment>
<keyword evidence="1" id="KW-0863">Zinc-finger</keyword>
<dbReference type="Proteomes" id="UP000027361">
    <property type="component" value="Unassembled WGS sequence"/>
</dbReference>
<feature type="region of interest" description="Disordered" evidence="2">
    <location>
        <begin position="617"/>
        <end position="656"/>
    </location>
</feature>
<keyword evidence="1" id="KW-0862">Zinc</keyword>
<gene>
    <name evidence="4" type="ORF">K437DRAFT_260152</name>
</gene>
<dbReference type="RefSeq" id="XP_013240022.1">
    <property type="nucleotide sequence ID" value="XM_013384568.1"/>
</dbReference>
<feature type="transmembrane region" description="Helical" evidence="1">
    <location>
        <begin position="60"/>
        <end position="82"/>
    </location>
</feature>
<dbReference type="PANTHER" id="PTHR22166">
    <property type="entry name" value="ENDOPLASMIC RETICULUM JUNCTION FORMATION PROTEIN LUNAPARK"/>
    <property type="match status" value="1"/>
</dbReference>
<keyword evidence="1" id="KW-1133">Transmembrane helix</keyword>
<dbReference type="InParanoid" id="A0A066V7U5"/>
<dbReference type="GO" id="GO:0098826">
    <property type="term" value="C:endoplasmic reticulum tubular network membrane"/>
    <property type="evidence" value="ECO:0007669"/>
    <property type="project" value="UniProtKB-UniRule"/>
</dbReference>
<feature type="domain" description="Lunapark zinc ribbon" evidence="3">
    <location>
        <begin position="360"/>
        <end position="417"/>
    </location>
</feature>
<evidence type="ECO:0000256" key="2">
    <source>
        <dbReference type="SAM" id="MobiDB-lite"/>
    </source>
</evidence>
<comment type="domain">
    <text evidence="1">The C4-type zinc finger motif is necessary both for its ER three-way tubular junction localization and formation.</text>
</comment>
<evidence type="ECO:0000256" key="1">
    <source>
        <dbReference type="RuleBase" id="RU367073"/>
    </source>
</evidence>
<feature type="region of interest" description="Disordered" evidence="2">
    <location>
        <begin position="289"/>
        <end position="319"/>
    </location>
</feature>
<comment type="function">
    <text evidence="1">Plays a role in determining ER morphology.</text>
</comment>
<proteinExistence type="inferred from homology"/>
<keyword evidence="1" id="KW-0256">Endoplasmic reticulum</keyword>
<keyword evidence="1" id="KW-0812">Transmembrane</keyword>
<protein>
    <recommendedName>
        <fullName evidence="1">Endoplasmic reticulum junction formation protein lunapark</fullName>
    </recommendedName>
</protein>
<reference evidence="4 5" key="1">
    <citation type="submission" date="2014-05" db="EMBL/GenBank/DDBJ databases">
        <title>Draft genome sequence of a rare smut relative, Tilletiaria anomala UBC 951.</title>
        <authorList>
            <consortium name="DOE Joint Genome Institute"/>
            <person name="Toome M."/>
            <person name="Kuo A."/>
            <person name="Henrissat B."/>
            <person name="Lipzen A."/>
            <person name="Tritt A."/>
            <person name="Yoshinaga Y."/>
            <person name="Zane M."/>
            <person name="Barry K."/>
            <person name="Grigoriev I.V."/>
            <person name="Spatafora J.W."/>
            <person name="Aimea M.C."/>
        </authorList>
    </citation>
    <scope>NUCLEOTIDE SEQUENCE [LARGE SCALE GENOMIC DNA]</scope>
    <source>
        <strain evidence="4 5">UBC 951</strain>
    </source>
</reference>
<name>A0A066V7U5_TILAU</name>
<dbReference type="GO" id="GO:1903373">
    <property type="term" value="P:positive regulation of endoplasmic reticulum tubular network organization"/>
    <property type="evidence" value="ECO:0007669"/>
    <property type="project" value="UniProtKB-UniRule"/>
</dbReference>
<accession>A0A066V7U5</accession>
<dbReference type="GO" id="GO:0071788">
    <property type="term" value="P:endoplasmic reticulum tubular network maintenance"/>
    <property type="evidence" value="ECO:0007669"/>
    <property type="project" value="UniProtKB-UniRule"/>
</dbReference>
<comment type="caution">
    <text evidence="4">The sequence shown here is derived from an EMBL/GenBank/DDBJ whole genome shotgun (WGS) entry which is preliminary data.</text>
</comment>
<feature type="region of interest" description="Disordered" evidence="2">
    <location>
        <begin position="496"/>
        <end position="532"/>
    </location>
</feature>
<dbReference type="InterPro" id="IPR040115">
    <property type="entry name" value="Lnp"/>
</dbReference>
<keyword evidence="1" id="KW-0472">Membrane</keyword>
<feature type="compositionally biased region" description="Polar residues" evidence="2">
    <location>
        <begin position="214"/>
        <end position="233"/>
    </location>
</feature>
<dbReference type="HOGENOM" id="CLU_418079_0_0_1"/>
<dbReference type="EMBL" id="JMSN01000172">
    <property type="protein sequence ID" value="KDN36328.1"/>
    <property type="molecule type" value="Genomic_DNA"/>
</dbReference>
<comment type="similarity">
    <text evidence="1">Belongs to the lunapark family.</text>
</comment>
<evidence type="ECO:0000259" key="3">
    <source>
        <dbReference type="Pfam" id="PF10058"/>
    </source>
</evidence>
<feature type="compositionally biased region" description="Low complexity" evidence="2">
    <location>
        <begin position="196"/>
        <end position="211"/>
    </location>
</feature>
<feature type="compositionally biased region" description="Polar residues" evidence="2">
    <location>
        <begin position="506"/>
        <end position="515"/>
    </location>
</feature>
<keyword evidence="5" id="KW-1185">Reference proteome</keyword>
<dbReference type="PANTHER" id="PTHR22166:SF12">
    <property type="entry name" value="ENDOPLASMIC RETICULUM JUNCTION FORMATION PROTEIN LUNAPARK"/>
    <property type="match status" value="1"/>
</dbReference>
<dbReference type="InterPro" id="IPR019273">
    <property type="entry name" value="Lunapark_Znf"/>
</dbReference>
<keyword evidence="1" id="KW-0479">Metal-binding</keyword>
<evidence type="ECO:0000313" key="4">
    <source>
        <dbReference type="EMBL" id="KDN36328.1"/>
    </source>
</evidence>
<organism evidence="4 5">
    <name type="scientific">Tilletiaria anomala (strain ATCC 24038 / CBS 436.72 / UBC 951)</name>
    <dbReference type="NCBI Taxonomy" id="1037660"/>
    <lineage>
        <taxon>Eukaryota</taxon>
        <taxon>Fungi</taxon>
        <taxon>Dikarya</taxon>
        <taxon>Basidiomycota</taxon>
        <taxon>Ustilaginomycotina</taxon>
        <taxon>Exobasidiomycetes</taxon>
        <taxon>Georgefischeriales</taxon>
        <taxon>Tilletiariaceae</taxon>
        <taxon>Tilletiaria</taxon>
    </lineage>
</organism>
<feature type="compositionally biased region" description="Low complexity" evidence="2">
    <location>
        <begin position="307"/>
        <end position="319"/>
    </location>
</feature>
<comment type="subcellular location">
    <subcellularLocation>
        <location evidence="1">Endoplasmic reticulum membrane</location>
        <topology evidence="1">Multi-pass membrane protein</topology>
    </subcellularLocation>
</comment>
<dbReference type="STRING" id="1037660.A0A066V7U5"/>
<feature type="region of interest" description="Disordered" evidence="2">
    <location>
        <begin position="168"/>
        <end position="234"/>
    </location>
</feature>